<dbReference type="Proteomes" id="UP000620124">
    <property type="component" value="Unassembled WGS sequence"/>
</dbReference>
<comment type="caution">
    <text evidence="1">The sequence shown here is derived from an EMBL/GenBank/DDBJ whole genome shotgun (WGS) entry which is preliminary data.</text>
</comment>
<evidence type="ECO:0000313" key="1">
    <source>
        <dbReference type="EMBL" id="KAF7335667.1"/>
    </source>
</evidence>
<protein>
    <submittedName>
        <fullName evidence="1">Uncharacterized protein</fullName>
    </submittedName>
</protein>
<dbReference type="EMBL" id="JACAZI010000024">
    <property type="protein sequence ID" value="KAF7335667.1"/>
    <property type="molecule type" value="Genomic_DNA"/>
</dbReference>
<organism evidence="1 2">
    <name type="scientific">Mycena venus</name>
    <dbReference type="NCBI Taxonomy" id="2733690"/>
    <lineage>
        <taxon>Eukaryota</taxon>
        <taxon>Fungi</taxon>
        <taxon>Dikarya</taxon>
        <taxon>Basidiomycota</taxon>
        <taxon>Agaricomycotina</taxon>
        <taxon>Agaricomycetes</taxon>
        <taxon>Agaricomycetidae</taxon>
        <taxon>Agaricales</taxon>
        <taxon>Marasmiineae</taxon>
        <taxon>Mycenaceae</taxon>
        <taxon>Mycena</taxon>
    </lineage>
</organism>
<reference evidence="1" key="1">
    <citation type="submission" date="2020-05" db="EMBL/GenBank/DDBJ databases">
        <title>Mycena genomes resolve the evolution of fungal bioluminescence.</title>
        <authorList>
            <person name="Tsai I.J."/>
        </authorList>
    </citation>
    <scope>NUCLEOTIDE SEQUENCE</scope>
    <source>
        <strain evidence="1">CCC161011</strain>
    </source>
</reference>
<proteinExistence type="predicted"/>
<evidence type="ECO:0000313" key="2">
    <source>
        <dbReference type="Proteomes" id="UP000620124"/>
    </source>
</evidence>
<dbReference type="AlphaFoldDB" id="A0A8H7CH12"/>
<gene>
    <name evidence="1" type="ORF">MVEN_02221700</name>
</gene>
<accession>A0A8H7CH12</accession>
<name>A0A8H7CH12_9AGAR</name>
<keyword evidence="2" id="KW-1185">Reference proteome</keyword>
<sequence>MSSPPASLSSRLLFPRAQNLTLRCGIRRTSFSLSVPLSLHLTLKDPAKWDGVPLSHPDMFVLELTCASKAVVDPSYPYCASSAAENNKYSVRYEGARMRSPAGKELSLDPTAKRGIIIDTLWFRTFADDAPRTTPEANSNKGRRGWEMQFFVPIATRLFDKRETRAFTVEGLVSVGGEQLATRPGAATMSVSHLMREREMVVRR</sequence>
<dbReference type="OrthoDB" id="3059771at2759"/>